<keyword evidence="3" id="KW-0328">Glycosyltransferase</keyword>
<dbReference type="STRING" id="1802517.A2892_01200"/>
<dbReference type="GO" id="GO:0016763">
    <property type="term" value="F:pentosyltransferase activity"/>
    <property type="evidence" value="ECO:0007669"/>
    <property type="project" value="TreeGrafter"/>
</dbReference>
<keyword evidence="2" id="KW-1003">Cell membrane</keyword>
<evidence type="ECO:0000256" key="1">
    <source>
        <dbReference type="ARBA" id="ARBA00004651"/>
    </source>
</evidence>
<reference evidence="10 11" key="1">
    <citation type="journal article" date="2016" name="Nat. Commun.">
        <title>Thousands of microbial genomes shed light on interconnected biogeochemical processes in an aquifer system.</title>
        <authorList>
            <person name="Anantharaman K."/>
            <person name="Brown C.T."/>
            <person name="Hug L.A."/>
            <person name="Sharon I."/>
            <person name="Castelle C.J."/>
            <person name="Probst A.J."/>
            <person name="Thomas B.C."/>
            <person name="Singh A."/>
            <person name="Wilkins M.J."/>
            <person name="Karaoz U."/>
            <person name="Brodie E.L."/>
            <person name="Williams K.H."/>
            <person name="Hubbard S.S."/>
            <person name="Banfield J.F."/>
        </authorList>
    </citation>
    <scope>NUCLEOTIDE SEQUENCE [LARGE SCALE GENOMIC DNA]</scope>
</reference>
<dbReference type="PANTHER" id="PTHR33908">
    <property type="entry name" value="MANNOSYLTRANSFERASE YKCB-RELATED"/>
    <property type="match status" value="1"/>
</dbReference>
<dbReference type="Proteomes" id="UP000176404">
    <property type="component" value="Unassembled WGS sequence"/>
</dbReference>
<feature type="transmembrane region" description="Helical" evidence="8">
    <location>
        <begin position="12"/>
        <end position="32"/>
    </location>
</feature>
<keyword evidence="7 8" id="KW-0472">Membrane</keyword>
<dbReference type="InterPro" id="IPR050297">
    <property type="entry name" value="LipidA_mod_glycosyltrf_83"/>
</dbReference>
<organism evidence="10 11">
    <name type="scientific">Candidatus Woesebacteria bacterium RIFCSPLOWO2_01_FULL_39_10b</name>
    <dbReference type="NCBI Taxonomy" id="1802517"/>
    <lineage>
        <taxon>Bacteria</taxon>
        <taxon>Candidatus Woeseibacteriota</taxon>
    </lineage>
</organism>
<feature type="transmembrane region" description="Helical" evidence="8">
    <location>
        <begin position="94"/>
        <end position="115"/>
    </location>
</feature>
<dbReference type="GO" id="GO:0005886">
    <property type="term" value="C:plasma membrane"/>
    <property type="evidence" value="ECO:0007669"/>
    <property type="project" value="UniProtKB-SubCell"/>
</dbReference>
<evidence type="ECO:0000313" key="11">
    <source>
        <dbReference type="Proteomes" id="UP000176404"/>
    </source>
</evidence>
<evidence type="ECO:0000256" key="8">
    <source>
        <dbReference type="SAM" id="Phobius"/>
    </source>
</evidence>
<dbReference type="EMBL" id="MGHD01000003">
    <property type="protein sequence ID" value="OGM60646.1"/>
    <property type="molecule type" value="Genomic_DNA"/>
</dbReference>
<evidence type="ECO:0000256" key="7">
    <source>
        <dbReference type="ARBA" id="ARBA00023136"/>
    </source>
</evidence>
<comment type="caution">
    <text evidence="10">The sequence shown here is derived from an EMBL/GenBank/DDBJ whole genome shotgun (WGS) entry which is preliminary data.</text>
</comment>
<name>A0A1F8B9C0_9BACT</name>
<keyword evidence="6 8" id="KW-1133">Transmembrane helix</keyword>
<evidence type="ECO:0000259" key="9">
    <source>
        <dbReference type="Pfam" id="PF13231"/>
    </source>
</evidence>
<evidence type="ECO:0000256" key="4">
    <source>
        <dbReference type="ARBA" id="ARBA00022679"/>
    </source>
</evidence>
<proteinExistence type="predicted"/>
<feature type="transmembrane region" description="Helical" evidence="8">
    <location>
        <begin position="173"/>
        <end position="201"/>
    </location>
</feature>
<evidence type="ECO:0000256" key="2">
    <source>
        <dbReference type="ARBA" id="ARBA00022475"/>
    </source>
</evidence>
<evidence type="ECO:0000313" key="10">
    <source>
        <dbReference type="EMBL" id="OGM60646.1"/>
    </source>
</evidence>
<feature type="transmembrane region" description="Helical" evidence="8">
    <location>
        <begin position="333"/>
        <end position="355"/>
    </location>
</feature>
<dbReference type="PANTHER" id="PTHR33908:SF11">
    <property type="entry name" value="MEMBRANE PROTEIN"/>
    <property type="match status" value="1"/>
</dbReference>
<feature type="transmembrane region" description="Helical" evidence="8">
    <location>
        <begin position="145"/>
        <end position="161"/>
    </location>
</feature>
<sequence>MRIFDIKIKKFLKSGKFIFISILVLGFFLRIYKLEELFLYGHDQDLASWFVKDVVINKHLRLIGQETSTQGIFIGPIYYYFLIPFYLVFDMDPIAGTVAITTLGLFSIFSFYYVFKKIFGEREGLIASFLFATSFYTVFNDREVVPTMPVIVWTCWYFYGLNQLLKNRQKEGFIILGVLLGLIWHINMALILLVPLIPIVSYLSGKRVSLKELSKGLLFIFIFSLPLIVFESRHNFVQTKSLFLSLTTDQYDIISGYEKFRQVIHLLSKDASGFIWGSFEIVSYETTFYLLILLFVILFVKGLIAIRHATLLSLWLIFYIGFFSLYSKILSEYYLNGTIFIWILLLTIGLSYFFTKKKYKSLTIASLVFFGFFNFNKFFSLNINKSGYLYRKAVVTEIKRDFQTRSFPCVAVSYITNPGYDLGYRYLFFLQEMHVNRPESGSPVYTIVFPLKEIFPVDKTFGAIGLIYPDYTRYTKENVEYSCSGENSNLTDPMFGFTN</sequence>
<feature type="transmembrane region" description="Helical" evidence="8">
    <location>
        <begin position="361"/>
        <end position="379"/>
    </location>
</feature>
<dbReference type="Pfam" id="PF13231">
    <property type="entry name" value="PMT_2"/>
    <property type="match status" value="1"/>
</dbReference>
<gene>
    <name evidence="10" type="ORF">A2892_01200</name>
</gene>
<dbReference type="InterPro" id="IPR038731">
    <property type="entry name" value="RgtA/B/C-like"/>
</dbReference>
<evidence type="ECO:0000256" key="3">
    <source>
        <dbReference type="ARBA" id="ARBA00022676"/>
    </source>
</evidence>
<protein>
    <recommendedName>
        <fullName evidence="9">Glycosyltransferase RgtA/B/C/D-like domain-containing protein</fullName>
    </recommendedName>
</protein>
<feature type="transmembrane region" description="Helical" evidence="8">
    <location>
        <begin position="281"/>
        <end position="300"/>
    </location>
</feature>
<evidence type="ECO:0000256" key="6">
    <source>
        <dbReference type="ARBA" id="ARBA00022989"/>
    </source>
</evidence>
<dbReference type="AlphaFoldDB" id="A0A1F8B9C0"/>
<feature type="transmembrane region" description="Helical" evidence="8">
    <location>
        <begin position="213"/>
        <end position="230"/>
    </location>
</feature>
<dbReference type="GO" id="GO:0009103">
    <property type="term" value="P:lipopolysaccharide biosynthetic process"/>
    <property type="evidence" value="ECO:0007669"/>
    <property type="project" value="UniProtKB-ARBA"/>
</dbReference>
<evidence type="ECO:0000256" key="5">
    <source>
        <dbReference type="ARBA" id="ARBA00022692"/>
    </source>
</evidence>
<keyword evidence="5 8" id="KW-0812">Transmembrane</keyword>
<accession>A0A1F8B9C0</accession>
<keyword evidence="4" id="KW-0808">Transferase</keyword>
<comment type="subcellular location">
    <subcellularLocation>
        <location evidence="1">Cell membrane</location>
        <topology evidence="1">Multi-pass membrane protein</topology>
    </subcellularLocation>
</comment>
<feature type="domain" description="Glycosyltransferase RgtA/B/C/D-like" evidence="9">
    <location>
        <begin position="76"/>
        <end position="224"/>
    </location>
</feature>
<feature type="transmembrane region" description="Helical" evidence="8">
    <location>
        <begin position="306"/>
        <end position="326"/>
    </location>
</feature>